<dbReference type="InterPro" id="IPR020843">
    <property type="entry name" value="ER"/>
</dbReference>
<gene>
    <name evidence="6" type="ORF">UFOPK2992_00458</name>
</gene>
<name>A0A6J6X649_9ZZZZ</name>
<dbReference type="GO" id="GO:0005829">
    <property type="term" value="C:cytosol"/>
    <property type="evidence" value="ECO:0007669"/>
    <property type="project" value="TreeGrafter"/>
</dbReference>
<dbReference type="PANTHER" id="PTHR43880">
    <property type="entry name" value="ALCOHOL DEHYDROGENASE"/>
    <property type="match status" value="1"/>
</dbReference>
<sequence>MKSRAAVLWGINQEWKIEEIDIDPPKAGEVLVNWKAAGLCHSDEHLVTGDMVPPPEVWPLMGIEDFFPVIGGHEGAGIVIEVGPGVTSVQVGDHVSASFVPSCGRCRYCSTGRQNLCDASIGTFVGGMITDGTHRHFINGKPVTLMAKVGTFSEFACVAENSLIKVEPDYPLECVALVSCGVATGWGSAVSRAEVSPGETVVVVGIGGIGINAVQGAKMAGARHVIAIDPVEFKREKAMEFGATHTFASMEDAIMSVAELTWGQMADKVIMAPGVMYGDLMQLGMSLAGKGSTVVVTAVAPMAQTHAAVNLFELSMWQKEIKGTIFGSLNPRADIPRLLGMYRDGQLKLDELITKRYTLDEINEGYRAMRDGDNLRGVIIYA</sequence>
<dbReference type="AlphaFoldDB" id="A0A6J6X649"/>
<protein>
    <submittedName>
        <fullName evidence="6">Unannotated protein</fullName>
    </submittedName>
</protein>
<evidence type="ECO:0000256" key="1">
    <source>
        <dbReference type="ARBA" id="ARBA00022723"/>
    </source>
</evidence>
<dbReference type="PROSITE" id="PS00059">
    <property type="entry name" value="ADH_ZINC"/>
    <property type="match status" value="1"/>
</dbReference>
<keyword evidence="2" id="KW-0862">Zinc</keyword>
<keyword evidence="4" id="KW-0520">NAD</keyword>
<dbReference type="InterPro" id="IPR011032">
    <property type="entry name" value="GroES-like_sf"/>
</dbReference>
<dbReference type="InterPro" id="IPR023921">
    <property type="entry name" value="ADH_Zn_actinomycetes"/>
</dbReference>
<dbReference type="InterPro" id="IPR013154">
    <property type="entry name" value="ADH-like_N"/>
</dbReference>
<dbReference type="Pfam" id="PF08240">
    <property type="entry name" value="ADH_N"/>
    <property type="match status" value="1"/>
</dbReference>
<dbReference type="SUPFAM" id="SSF50129">
    <property type="entry name" value="GroES-like"/>
    <property type="match status" value="2"/>
</dbReference>
<evidence type="ECO:0000259" key="5">
    <source>
        <dbReference type="SMART" id="SM00829"/>
    </source>
</evidence>
<dbReference type="Gene3D" id="3.40.50.720">
    <property type="entry name" value="NAD(P)-binding Rossmann-like Domain"/>
    <property type="match status" value="1"/>
</dbReference>
<dbReference type="SUPFAM" id="SSF51735">
    <property type="entry name" value="NAD(P)-binding Rossmann-fold domains"/>
    <property type="match status" value="1"/>
</dbReference>
<dbReference type="EMBL" id="CAFAAI010000056">
    <property type="protein sequence ID" value="CAB4791293.1"/>
    <property type="molecule type" value="Genomic_DNA"/>
</dbReference>
<keyword evidence="3" id="KW-0560">Oxidoreductase</keyword>
<dbReference type="InterPro" id="IPR002328">
    <property type="entry name" value="ADH_Zn_CS"/>
</dbReference>
<evidence type="ECO:0000256" key="2">
    <source>
        <dbReference type="ARBA" id="ARBA00022833"/>
    </source>
</evidence>
<dbReference type="InterPro" id="IPR013149">
    <property type="entry name" value="ADH-like_C"/>
</dbReference>
<dbReference type="PANTHER" id="PTHR43880:SF12">
    <property type="entry name" value="ALCOHOL DEHYDROGENASE CLASS-3"/>
    <property type="match status" value="1"/>
</dbReference>
<organism evidence="6">
    <name type="scientific">freshwater metagenome</name>
    <dbReference type="NCBI Taxonomy" id="449393"/>
    <lineage>
        <taxon>unclassified sequences</taxon>
        <taxon>metagenomes</taxon>
        <taxon>ecological metagenomes</taxon>
    </lineage>
</organism>
<dbReference type="SMART" id="SM00829">
    <property type="entry name" value="PKS_ER"/>
    <property type="match status" value="1"/>
</dbReference>
<evidence type="ECO:0000256" key="4">
    <source>
        <dbReference type="ARBA" id="ARBA00023027"/>
    </source>
</evidence>
<dbReference type="NCBIfam" id="TIGR03989">
    <property type="entry name" value="Rxyl_3153"/>
    <property type="match status" value="1"/>
</dbReference>
<reference evidence="6" key="1">
    <citation type="submission" date="2020-05" db="EMBL/GenBank/DDBJ databases">
        <authorList>
            <person name="Chiriac C."/>
            <person name="Salcher M."/>
            <person name="Ghai R."/>
            <person name="Kavagutti S V."/>
        </authorList>
    </citation>
    <scope>NUCLEOTIDE SEQUENCE</scope>
</reference>
<dbReference type="Gene3D" id="3.90.180.10">
    <property type="entry name" value="Medium-chain alcohol dehydrogenases, catalytic domain"/>
    <property type="match status" value="1"/>
</dbReference>
<dbReference type="GO" id="GO:0046294">
    <property type="term" value="P:formaldehyde catabolic process"/>
    <property type="evidence" value="ECO:0007669"/>
    <property type="project" value="TreeGrafter"/>
</dbReference>
<evidence type="ECO:0000256" key="3">
    <source>
        <dbReference type="ARBA" id="ARBA00023002"/>
    </source>
</evidence>
<dbReference type="InterPro" id="IPR036291">
    <property type="entry name" value="NAD(P)-bd_dom_sf"/>
</dbReference>
<keyword evidence="1" id="KW-0479">Metal-binding</keyword>
<dbReference type="GO" id="GO:0008270">
    <property type="term" value="F:zinc ion binding"/>
    <property type="evidence" value="ECO:0007669"/>
    <property type="project" value="InterPro"/>
</dbReference>
<dbReference type="Pfam" id="PF00107">
    <property type="entry name" value="ADH_zinc_N"/>
    <property type="match status" value="1"/>
</dbReference>
<feature type="domain" description="Enoyl reductase (ER)" evidence="5">
    <location>
        <begin position="10"/>
        <end position="379"/>
    </location>
</feature>
<dbReference type="GO" id="GO:0051903">
    <property type="term" value="F:S-(hydroxymethyl)glutathione dehydrogenase [NAD(P)+] activity"/>
    <property type="evidence" value="ECO:0007669"/>
    <property type="project" value="TreeGrafter"/>
</dbReference>
<evidence type="ECO:0000313" key="6">
    <source>
        <dbReference type="EMBL" id="CAB4791293.1"/>
    </source>
</evidence>
<accession>A0A6J6X649</accession>
<dbReference type="CDD" id="cd08279">
    <property type="entry name" value="Zn_ADH_class_III"/>
    <property type="match status" value="1"/>
</dbReference>
<proteinExistence type="predicted"/>